<evidence type="ECO:0000256" key="2">
    <source>
        <dbReference type="ARBA" id="ARBA00009779"/>
    </source>
</evidence>
<gene>
    <name evidence="12" type="primary">htpX</name>
    <name evidence="14" type="ORF">A2074_06315</name>
</gene>
<comment type="subcellular location">
    <subcellularLocation>
        <location evidence="1 12">Cell membrane</location>
        <topology evidence="1 12">Multi-pass membrane protein</topology>
    </subcellularLocation>
</comment>
<comment type="similarity">
    <text evidence="2 12">Belongs to the peptidase M48B family.</text>
</comment>
<feature type="transmembrane region" description="Helical" evidence="12">
    <location>
        <begin position="36"/>
        <end position="58"/>
    </location>
</feature>
<keyword evidence="5 12" id="KW-0812">Transmembrane</keyword>
<organism evidence="14 15">
    <name type="scientific">Candidatus Aquicultor primus</name>
    <dbReference type="NCBI Taxonomy" id="1797195"/>
    <lineage>
        <taxon>Bacteria</taxon>
        <taxon>Bacillati</taxon>
        <taxon>Actinomycetota</taxon>
        <taxon>Candidatus Aquicultoria</taxon>
        <taxon>Candidatus Aquicultorales</taxon>
        <taxon>Candidatus Aquicultoraceae</taxon>
        <taxon>Candidatus Aquicultor</taxon>
    </lineage>
</organism>
<dbReference type="EMBL" id="MELI01000055">
    <property type="protein sequence ID" value="OFW34009.1"/>
    <property type="molecule type" value="Genomic_DNA"/>
</dbReference>
<evidence type="ECO:0000313" key="14">
    <source>
        <dbReference type="EMBL" id="OFW34009.1"/>
    </source>
</evidence>
<evidence type="ECO:0000256" key="11">
    <source>
        <dbReference type="ARBA" id="ARBA00023136"/>
    </source>
</evidence>
<dbReference type="GO" id="GO:0004222">
    <property type="term" value="F:metalloendopeptidase activity"/>
    <property type="evidence" value="ECO:0007669"/>
    <property type="project" value="UniProtKB-UniRule"/>
</dbReference>
<reference evidence="14 15" key="1">
    <citation type="journal article" date="2016" name="Nat. Commun.">
        <title>Thousands of microbial genomes shed light on interconnected biogeochemical processes in an aquifer system.</title>
        <authorList>
            <person name="Anantharaman K."/>
            <person name="Brown C.T."/>
            <person name="Hug L.A."/>
            <person name="Sharon I."/>
            <person name="Castelle C.J."/>
            <person name="Probst A.J."/>
            <person name="Thomas B.C."/>
            <person name="Singh A."/>
            <person name="Wilkins M.J."/>
            <person name="Karaoz U."/>
            <person name="Brodie E.L."/>
            <person name="Williams K.H."/>
            <person name="Hubbard S.S."/>
            <person name="Banfield J.F."/>
        </authorList>
    </citation>
    <scope>NUCLEOTIDE SEQUENCE [LARGE SCALE GENOMIC DNA]</scope>
</reference>
<dbReference type="PANTHER" id="PTHR43221:SF1">
    <property type="entry name" value="PROTEASE HTPX"/>
    <property type="match status" value="1"/>
</dbReference>
<keyword evidence="6 12" id="KW-0479">Metal-binding</keyword>
<feature type="domain" description="Peptidase M48" evidence="13">
    <location>
        <begin position="76"/>
        <end position="295"/>
    </location>
</feature>
<keyword evidence="8 12" id="KW-0862">Zinc</keyword>
<feature type="transmembrane region" description="Helical" evidence="12">
    <location>
        <begin position="12"/>
        <end position="30"/>
    </location>
</feature>
<evidence type="ECO:0000256" key="8">
    <source>
        <dbReference type="ARBA" id="ARBA00022833"/>
    </source>
</evidence>
<feature type="binding site" evidence="12">
    <location>
        <position position="141"/>
    </location>
    <ligand>
        <name>Zn(2+)</name>
        <dbReference type="ChEBI" id="CHEBI:29105"/>
        <note>catalytic</note>
    </ligand>
</feature>
<dbReference type="InterPro" id="IPR001915">
    <property type="entry name" value="Peptidase_M48"/>
</dbReference>
<evidence type="ECO:0000256" key="7">
    <source>
        <dbReference type="ARBA" id="ARBA00022801"/>
    </source>
</evidence>
<proteinExistence type="inferred from homology"/>
<dbReference type="GO" id="GO:0008270">
    <property type="term" value="F:zinc ion binding"/>
    <property type="evidence" value="ECO:0007669"/>
    <property type="project" value="UniProtKB-UniRule"/>
</dbReference>
<comment type="caution">
    <text evidence="14">The sequence shown here is derived from an EMBL/GenBank/DDBJ whole genome shotgun (WGS) entry which is preliminary data.</text>
</comment>
<keyword evidence="4 12" id="KW-0645">Protease</keyword>
<dbReference type="Pfam" id="PF01435">
    <property type="entry name" value="Peptidase_M48"/>
    <property type="match status" value="1"/>
</dbReference>
<evidence type="ECO:0000256" key="1">
    <source>
        <dbReference type="ARBA" id="ARBA00004651"/>
    </source>
</evidence>
<keyword evidence="3 12" id="KW-1003">Cell membrane</keyword>
<dbReference type="Proteomes" id="UP000178086">
    <property type="component" value="Unassembled WGS sequence"/>
</dbReference>
<protein>
    <recommendedName>
        <fullName evidence="12">Protease HtpX homolog</fullName>
        <ecNumber evidence="12">3.4.24.-</ecNumber>
    </recommendedName>
</protein>
<evidence type="ECO:0000256" key="12">
    <source>
        <dbReference type="HAMAP-Rule" id="MF_00188"/>
    </source>
</evidence>
<dbReference type="GO" id="GO:0006508">
    <property type="term" value="P:proteolysis"/>
    <property type="evidence" value="ECO:0007669"/>
    <property type="project" value="UniProtKB-KW"/>
</dbReference>
<keyword evidence="10 12" id="KW-0482">Metalloprotease</keyword>
<evidence type="ECO:0000256" key="10">
    <source>
        <dbReference type="ARBA" id="ARBA00023049"/>
    </source>
</evidence>
<sequence>MYEEIGRNRRASWLLIAGFIVFIVFLGYVFGELTYLGYGGMVIALIIALSMTFTSYFYGDRIVLSMSGARAAEKTEFPYLYNTVEGLSIAAGLPMPKLYVIDNAAPNAFATGRDPEHAAIAVTTGLLDKMDRLELEGVIAHEMSHVADYDIRVATLAAVLVGTVVLLSGWLRRSFFWGGARRSRGRQGLGPILVVIGLLVAVLAPIAAQMLRLALSRRREYLADAQGAMLTRYPPGLAGALRKLAAEQGTLAVNEATAHLYIVSPLKAGDVAERTSTLFSTHPAIEERIKRLDEMSLGEAPGPSPLGT</sequence>
<evidence type="ECO:0000259" key="13">
    <source>
        <dbReference type="Pfam" id="PF01435"/>
    </source>
</evidence>
<dbReference type="GO" id="GO:0005886">
    <property type="term" value="C:plasma membrane"/>
    <property type="evidence" value="ECO:0007669"/>
    <property type="project" value="UniProtKB-SubCell"/>
</dbReference>
<evidence type="ECO:0000256" key="6">
    <source>
        <dbReference type="ARBA" id="ARBA00022723"/>
    </source>
</evidence>
<dbReference type="AlphaFoldDB" id="A0A1F2ULZ6"/>
<keyword evidence="11 12" id="KW-0472">Membrane</keyword>
<evidence type="ECO:0000313" key="15">
    <source>
        <dbReference type="Proteomes" id="UP000178086"/>
    </source>
</evidence>
<dbReference type="InterPro" id="IPR022919">
    <property type="entry name" value="Pept_M48_protease_HtpX"/>
</dbReference>
<accession>A0A1F2ULZ6</accession>
<evidence type="ECO:0000256" key="9">
    <source>
        <dbReference type="ARBA" id="ARBA00022989"/>
    </source>
</evidence>
<evidence type="ECO:0000256" key="3">
    <source>
        <dbReference type="ARBA" id="ARBA00022475"/>
    </source>
</evidence>
<feature type="active site" evidence="12">
    <location>
        <position position="142"/>
    </location>
</feature>
<comment type="cofactor">
    <cofactor evidence="12">
        <name>Zn(2+)</name>
        <dbReference type="ChEBI" id="CHEBI:29105"/>
    </cofactor>
    <text evidence="12">Binds 1 zinc ion per subunit.</text>
</comment>
<dbReference type="HAMAP" id="MF_00188">
    <property type="entry name" value="Pept_M48_protease_HtpX"/>
    <property type="match status" value="1"/>
</dbReference>
<dbReference type="PANTHER" id="PTHR43221">
    <property type="entry name" value="PROTEASE HTPX"/>
    <property type="match status" value="1"/>
</dbReference>
<dbReference type="InterPro" id="IPR050083">
    <property type="entry name" value="HtpX_protease"/>
</dbReference>
<dbReference type="EC" id="3.4.24.-" evidence="12"/>
<evidence type="ECO:0000256" key="5">
    <source>
        <dbReference type="ARBA" id="ARBA00022692"/>
    </source>
</evidence>
<keyword evidence="7 12" id="KW-0378">Hydrolase</keyword>
<feature type="transmembrane region" description="Helical" evidence="12">
    <location>
        <begin position="191"/>
        <end position="211"/>
    </location>
</feature>
<name>A0A1F2ULZ6_9ACTN</name>
<feature type="binding site" evidence="12">
    <location>
        <position position="145"/>
    </location>
    <ligand>
        <name>Zn(2+)</name>
        <dbReference type="ChEBI" id="CHEBI:29105"/>
        <note>catalytic</note>
    </ligand>
</feature>
<feature type="binding site" evidence="12">
    <location>
        <position position="220"/>
    </location>
    <ligand>
        <name>Zn(2+)</name>
        <dbReference type="ChEBI" id="CHEBI:29105"/>
        <note>catalytic</note>
    </ligand>
</feature>
<feature type="transmembrane region" description="Helical" evidence="12">
    <location>
        <begin position="153"/>
        <end position="171"/>
    </location>
</feature>
<keyword evidence="9 12" id="KW-1133">Transmembrane helix</keyword>
<dbReference type="Gene3D" id="3.30.2010.10">
    <property type="entry name" value="Metalloproteases ('zincins'), catalytic domain"/>
    <property type="match status" value="1"/>
</dbReference>
<evidence type="ECO:0000256" key="4">
    <source>
        <dbReference type="ARBA" id="ARBA00022670"/>
    </source>
</evidence>
<dbReference type="CDD" id="cd07340">
    <property type="entry name" value="M48B_Htpx_like"/>
    <property type="match status" value="1"/>
</dbReference>